<gene>
    <name evidence="1" type="ORF">PSP31121_05703</name>
</gene>
<evidence type="ECO:0000313" key="1">
    <source>
        <dbReference type="EMBL" id="VVE86064.1"/>
    </source>
</evidence>
<sequence>MDAYDYYGEASAIAQTLEDSGHLSDARKIRSAMEEGSTGTEIFMMLRFQLEAVMASNLLAEDTRARAAALHRRLLEALS</sequence>
<reference evidence="1 2" key="1">
    <citation type="submission" date="2019-08" db="EMBL/GenBank/DDBJ databases">
        <authorList>
            <person name="Peeters C."/>
        </authorList>
    </citation>
    <scope>NUCLEOTIDE SEQUENCE [LARGE SCALE GENOMIC DNA]</scope>
    <source>
        <strain evidence="1 2">LMG 31121</strain>
    </source>
</reference>
<accession>A0A5E5BK32</accession>
<dbReference type="Proteomes" id="UP000335538">
    <property type="component" value="Unassembled WGS sequence"/>
</dbReference>
<name>A0A5E5BK32_9BURK</name>
<proteinExistence type="predicted"/>
<organism evidence="1 2">
    <name type="scientific">Pandoraea sputorum</name>
    <dbReference type="NCBI Taxonomy" id="93222"/>
    <lineage>
        <taxon>Bacteria</taxon>
        <taxon>Pseudomonadati</taxon>
        <taxon>Pseudomonadota</taxon>
        <taxon>Betaproteobacteria</taxon>
        <taxon>Burkholderiales</taxon>
        <taxon>Burkholderiaceae</taxon>
        <taxon>Pandoraea</taxon>
    </lineage>
</organism>
<protein>
    <submittedName>
        <fullName evidence="1">Uncharacterized protein</fullName>
    </submittedName>
</protein>
<dbReference type="EMBL" id="CABPSR010000086">
    <property type="protein sequence ID" value="VVE86064.1"/>
    <property type="molecule type" value="Genomic_DNA"/>
</dbReference>
<dbReference type="AlphaFoldDB" id="A0A5E5BK32"/>
<evidence type="ECO:0000313" key="2">
    <source>
        <dbReference type="Proteomes" id="UP000335538"/>
    </source>
</evidence>